<keyword evidence="2" id="KW-0812">Transmembrane</keyword>
<gene>
    <name evidence="4" type="ORF">MEDL_4752</name>
</gene>
<feature type="domain" description="Apple" evidence="3">
    <location>
        <begin position="505"/>
        <end position="587"/>
    </location>
</feature>
<reference evidence="4" key="1">
    <citation type="submission" date="2021-03" db="EMBL/GenBank/DDBJ databases">
        <authorList>
            <person name="Bekaert M."/>
        </authorList>
    </citation>
    <scope>NUCLEOTIDE SEQUENCE</scope>
</reference>
<dbReference type="PANTHER" id="PTHR36902">
    <property type="entry name" value="ENRICHED IN SURFACE-LABELED PROTEOME PROTEIN 9"/>
    <property type="match status" value="1"/>
</dbReference>
<organism evidence="4 5">
    <name type="scientific">Mytilus edulis</name>
    <name type="common">Blue mussel</name>
    <dbReference type="NCBI Taxonomy" id="6550"/>
    <lineage>
        <taxon>Eukaryota</taxon>
        <taxon>Metazoa</taxon>
        <taxon>Spiralia</taxon>
        <taxon>Lophotrochozoa</taxon>
        <taxon>Mollusca</taxon>
        <taxon>Bivalvia</taxon>
        <taxon>Autobranchia</taxon>
        <taxon>Pteriomorphia</taxon>
        <taxon>Mytilida</taxon>
        <taxon>Mytiloidea</taxon>
        <taxon>Mytilidae</taxon>
        <taxon>Mytilinae</taxon>
        <taxon>Mytilus</taxon>
    </lineage>
</organism>
<keyword evidence="5" id="KW-1185">Reference proteome</keyword>
<feature type="domain" description="Apple" evidence="3">
    <location>
        <begin position="1219"/>
        <end position="1302"/>
    </location>
</feature>
<evidence type="ECO:0000313" key="4">
    <source>
        <dbReference type="EMBL" id="CAG2189377.1"/>
    </source>
</evidence>
<dbReference type="PANTHER" id="PTHR36902:SF1">
    <property type="entry name" value="ENRICHED IN SURFACE-LABELED PROTEOME PROTEIN 9"/>
    <property type="match status" value="1"/>
</dbReference>
<keyword evidence="2" id="KW-1133">Transmembrane helix</keyword>
<dbReference type="Pfam" id="PF14295">
    <property type="entry name" value="PAN_4"/>
    <property type="match status" value="1"/>
</dbReference>
<keyword evidence="2" id="KW-0472">Membrane</keyword>
<evidence type="ECO:0000313" key="5">
    <source>
        <dbReference type="Proteomes" id="UP000683360"/>
    </source>
</evidence>
<dbReference type="Gene3D" id="3.50.4.10">
    <property type="entry name" value="Hepatocyte Growth Factor"/>
    <property type="match status" value="5"/>
</dbReference>
<dbReference type="Proteomes" id="UP000683360">
    <property type="component" value="Unassembled WGS sequence"/>
</dbReference>
<comment type="caution">
    <text evidence="4">The sequence shown here is derived from an EMBL/GenBank/DDBJ whole genome shotgun (WGS) entry which is preliminary data.</text>
</comment>
<feature type="transmembrane region" description="Helical" evidence="2">
    <location>
        <begin position="1391"/>
        <end position="1414"/>
    </location>
</feature>
<protein>
    <recommendedName>
        <fullName evidence="3">Apple domain-containing protein</fullName>
    </recommendedName>
</protein>
<dbReference type="EMBL" id="CAJPWZ010000291">
    <property type="protein sequence ID" value="CAG2189377.1"/>
    <property type="molecule type" value="Genomic_DNA"/>
</dbReference>
<dbReference type="InterPro" id="IPR003609">
    <property type="entry name" value="Pan_app"/>
</dbReference>
<name>A0A8S3Q0X4_MYTED</name>
<evidence type="ECO:0000259" key="3">
    <source>
        <dbReference type="PROSITE" id="PS50948"/>
    </source>
</evidence>
<dbReference type="Pfam" id="PF00024">
    <property type="entry name" value="PAN_1"/>
    <property type="match status" value="3"/>
</dbReference>
<feature type="domain" description="Apple" evidence="3">
    <location>
        <begin position="1062"/>
        <end position="1147"/>
    </location>
</feature>
<evidence type="ECO:0000256" key="2">
    <source>
        <dbReference type="SAM" id="Phobius"/>
    </source>
</evidence>
<dbReference type="InterPro" id="IPR058831">
    <property type="entry name" value="LolA-like_dom_2nd"/>
</dbReference>
<dbReference type="SMART" id="SM00473">
    <property type="entry name" value="PAN_AP"/>
    <property type="match status" value="4"/>
</dbReference>
<dbReference type="PROSITE" id="PS50948">
    <property type="entry name" value="PAN"/>
    <property type="match status" value="3"/>
</dbReference>
<evidence type="ECO:0000256" key="1">
    <source>
        <dbReference type="SAM" id="MobiDB-lite"/>
    </source>
</evidence>
<feature type="region of interest" description="Disordered" evidence="1">
    <location>
        <begin position="1360"/>
        <end position="1383"/>
    </location>
</feature>
<proteinExistence type="predicted"/>
<dbReference type="Pfam" id="PF25898">
    <property type="entry name" value="LolA_2nd_metazoa"/>
    <property type="match status" value="3"/>
</dbReference>
<dbReference type="OrthoDB" id="5983572at2759"/>
<dbReference type="SUPFAM" id="SSF57414">
    <property type="entry name" value="Hairpin loop containing domain-like"/>
    <property type="match status" value="3"/>
</dbReference>
<accession>A0A8S3Q0X4</accession>
<sequence>MFFPDPSKWPKLPDLPNSFKSNIEINMLEESSTLDAVEYFDNLGNRVALHTTKEGLDGVAVYDFPSNEVFYVTHGVCLVANITQRPEADLFGVTESDGFLHVMSSSTALKFGQQYNETYMGTDIIRGINVDHWRSCLHWNRSNANFTVDYYFSKPNSWKTSSDFLTVPVRADVAGAYITADGSTKAIHHIYEYHAFTGSLDLDSNPDVFETPPGVICKGRKKTKPVPDFPKQFYYRQELVVSGIVTYIDVWYIEKYKYLRYDSRPLRPTNAFYTTNPVTEILDYNTGVYFYKDNILGNCTILPLKKSSFGAKLNRPLTNHTGDFMLDMQNPLELFYLDKGYTFVGTRPCRELTCDVFSAIKSNFVINGQLDPANTTIEVFILCTDCGLTIYPENGQDVPTVVPVMMTLLADSVGFSETIQFYDFDDSNPDLSVFDVSSCYNDMSKLNFNLRLPGRLAVDRHTATLELARVKLAETMGIEITRLQNLRIDIDYADVYIHASLLDRTPATSQFNYVGNIEVIDQGTMYIGNVLTPMQCADLCINVNFTCNSFDFCQQDPQKTCRLNQKHVSDGLKTQTSNVCGHFSRTVNGPRIPEKTILQAYQALRLAVYGKKFQIQVEMDNQEMLYYLAVDTSVEFGAAKPTIMPKISGQVWYTQEVVIPNLNQVYVSKVWYDSSLKLARYDYHDSKGVPPFYSINPMTIIHDFNTGLQYVIDKYYENCTISPITPGQLDSELNSQAYMKDKAYVIKMKSPIELFHLDTKTRYVGQKTVRNLLCDVFLGMIQSYTMPGLNGSHPAILEYYFLTGGWTEVGKDDADINQFVPVKLDITIVDQGLFLTYNFFNVEVSHPDIMVFDIQKCYTDKQQHRFQIKFPGPFHPYIDINRKMFTELAVLETSQAAGVSPLRVQEARIDHDDDNIYVTATLMDKPPFLAEFTKIAGKVMPHKSAGFFTDISTADDCAHACVQTKSFPCNSFDICSSVHYCFISTEHVAFGELVSNGTICDHYSRTENATVIPTPDLYTAYINLKNDIYSGILKVNIPTINDTIKTYTALTIRDTISQQTNVPQGGRPLKNFSLFKNNVIYQHNDETLTGVAVDDCAVACLLEELFDCQSFEYCQGTEMCYLSKVQPDINTTLLVPSDSCNLYSRLYLDRYDKTPGVMYTTPGYETITGIQADNLCAQRCSKDPGCKSFDYCVNTLSCQLRRTHKLDMPNNTMTVKATCNHYSRKYINDFVIKTGRDMMIDSSQEIIGITADQCAKLCVDQEAGNCRSFIYCGNQTVCRLKSMPSKQAVVASQYCDLYLRSFNPDLPGPAQGCNNSNLPPSIWTTNPQLTSRIVTNPAQSHGTQAPVITNRLGITSTHAASKSTNTNNASKRNNSICSPQQQVDTKNNPGVMVGLAFGVFIPGLILGALVMYFYKKYSIRSDDMHMELITDNK</sequence>